<sequence length="54" mass="5699">MRGYPPLMAGRVGPELWDGRAGTIAYPGRSARSLHLVVCGQSTPAQPPTAVYTS</sequence>
<organism evidence="1 2">
    <name type="scientific">Chlamydomonas reinhardtii</name>
    <name type="common">Chlamydomonas smithii</name>
    <dbReference type="NCBI Taxonomy" id="3055"/>
    <lineage>
        <taxon>Eukaryota</taxon>
        <taxon>Viridiplantae</taxon>
        <taxon>Chlorophyta</taxon>
        <taxon>core chlorophytes</taxon>
        <taxon>Chlorophyceae</taxon>
        <taxon>CS clade</taxon>
        <taxon>Chlamydomonadales</taxon>
        <taxon>Chlamydomonadaceae</taxon>
        <taxon>Chlamydomonas</taxon>
    </lineage>
</organism>
<protein>
    <submittedName>
        <fullName evidence="1">Uncharacterized protein</fullName>
    </submittedName>
</protein>
<gene>
    <name evidence="1" type="ORF">CHLRE_02g142406v5</name>
</gene>
<name>A0A2K3E4E4_CHLRE</name>
<dbReference type="Proteomes" id="UP000006906">
    <property type="component" value="Chromosome 2"/>
</dbReference>
<evidence type="ECO:0000313" key="2">
    <source>
        <dbReference type="Proteomes" id="UP000006906"/>
    </source>
</evidence>
<dbReference type="InParanoid" id="A0A2K3E4E4"/>
<proteinExistence type="predicted"/>
<dbReference type="EMBL" id="CM008963">
    <property type="protein sequence ID" value="PNW87660.1"/>
    <property type="molecule type" value="Genomic_DNA"/>
</dbReference>
<accession>A0A2K3E4E4</accession>
<evidence type="ECO:0000313" key="1">
    <source>
        <dbReference type="EMBL" id="PNW87660.1"/>
    </source>
</evidence>
<dbReference type="RefSeq" id="XP_042927911.1">
    <property type="nucleotide sequence ID" value="XM_043060156.1"/>
</dbReference>
<dbReference type="AlphaFoldDB" id="A0A2K3E4E4"/>
<keyword evidence="2" id="KW-1185">Reference proteome</keyword>
<dbReference type="KEGG" id="cre:CHLRE_02g142406v5"/>
<dbReference type="Gramene" id="PNW87660">
    <property type="protein sequence ID" value="PNW87660"/>
    <property type="gene ID" value="CHLRE_02g142406v5"/>
</dbReference>
<dbReference type="GeneID" id="66052566"/>
<reference evidence="1 2" key="1">
    <citation type="journal article" date="2007" name="Science">
        <title>The Chlamydomonas genome reveals the evolution of key animal and plant functions.</title>
        <authorList>
            <person name="Merchant S.S."/>
            <person name="Prochnik S.E."/>
            <person name="Vallon O."/>
            <person name="Harris E.H."/>
            <person name="Karpowicz S.J."/>
            <person name="Witman G.B."/>
            <person name="Terry A."/>
            <person name="Salamov A."/>
            <person name="Fritz-Laylin L.K."/>
            <person name="Marechal-Drouard L."/>
            <person name="Marshall W.F."/>
            <person name="Qu L.H."/>
            <person name="Nelson D.R."/>
            <person name="Sanderfoot A.A."/>
            <person name="Spalding M.H."/>
            <person name="Kapitonov V.V."/>
            <person name="Ren Q."/>
            <person name="Ferris P."/>
            <person name="Lindquist E."/>
            <person name="Shapiro H."/>
            <person name="Lucas S.M."/>
            <person name="Grimwood J."/>
            <person name="Schmutz J."/>
            <person name="Cardol P."/>
            <person name="Cerutti H."/>
            <person name="Chanfreau G."/>
            <person name="Chen C.L."/>
            <person name="Cognat V."/>
            <person name="Croft M.T."/>
            <person name="Dent R."/>
            <person name="Dutcher S."/>
            <person name="Fernandez E."/>
            <person name="Fukuzawa H."/>
            <person name="Gonzalez-Ballester D."/>
            <person name="Gonzalez-Halphen D."/>
            <person name="Hallmann A."/>
            <person name="Hanikenne M."/>
            <person name="Hippler M."/>
            <person name="Inwood W."/>
            <person name="Jabbari K."/>
            <person name="Kalanon M."/>
            <person name="Kuras R."/>
            <person name="Lefebvre P.A."/>
            <person name="Lemaire S.D."/>
            <person name="Lobanov A.V."/>
            <person name="Lohr M."/>
            <person name="Manuell A."/>
            <person name="Meier I."/>
            <person name="Mets L."/>
            <person name="Mittag M."/>
            <person name="Mittelmeier T."/>
            <person name="Moroney J.V."/>
            <person name="Moseley J."/>
            <person name="Napoli C."/>
            <person name="Nedelcu A.M."/>
            <person name="Niyogi K."/>
            <person name="Novoselov S.V."/>
            <person name="Paulsen I.T."/>
            <person name="Pazour G."/>
            <person name="Purton S."/>
            <person name="Ral J.P."/>
            <person name="Riano-Pachon D.M."/>
            <person name="Riekhof W."/>
            <person name="Rymarquis L."/>
            <person name="Schroda M."/>
            <person name="Stern D."/>
            <person name="Umen J."/>
            <person name="Willows R."/>
            <person name="Wilson N."/>
            <person name="Zimmer S.L."/>
            <person name="Allmer J."/>
            <person name="Balk J."/>
            <person name="Bisova K."/>
            <person name="Chen C.J."/>
            <person name="Elias M."/>
            <person name="Gendler K."/>
            <person name="Hauser C."/>
            <person name="Lamb M.R."/>
            <person name="Ledford H."/>
            <person name="Long J.C."/>
            <person name="Minagawa J."/>
            <person name="Page M.D."/>
            <person name="Pan J."/>
            <person name="Pootakham W."/>
            <person name="Roje S."/>
            <person name="Rose A."/>
            <person name="Stahlberg E."/>
            <person name="Terauchi A.M."/>
            <person name="Yang P."/>
            <person name="Ball S."/>
            <person name="Bowler C."/>
            <person name="Dieckmann C.L."/>
            <person name="Gladyshev V.N."/>
            <person name="Green P."/>
            <person name="Jorgensen R."/>
            <person name="Mayfield S."/>
            <person name="Mueller-Roeber B."/>
            <person name="Rajamani S."/>
            <person name="Sayre R.T."/>
            <person name="Brokstein P."/>
            <person name="Dubchak I."/>
            <person name="Goodstein D."/>
            <person name="Hornick L."/>
            <person name="Huang Y.W."/>
            <person name="Jhaveri J."/>
            <person name="Luo Y."/>
            <person name="Martinez D."/>
            <person name="Ngau W.C."/>
            <person name="Otillar B."/>
            <person name="Poliakov A."/>
            <person name="Porter A."/>
            <person name="Szajkowski L."/>
            <person name="Werner G."/>
            <person name="Zhou K."/>
            <person name="Grigoriev I.V."/>
            <person name="Rokhsar D.S."/>
            <person name="Grossman A.R."/>
        </authorList>
    </citation>
    <scope>NUCLEOTIDE SEQUENCE [LARGE SCALE GENOMIC DNA]</scope>
    <source>
        <strain evidence="2">CC-503</strain>
    </source>
</reference>